<evidence type="ECO:0000313" key="1">
    <source>
        <dbReference type="EMBL" id="PON80658.1"/>
    </source>
</evidence>
<evidence type="ECO:0000313" key="2">
    <source>
        <dbReference type="Proteomes" id="UP000237105"/>
    </source>
</evidence>
<reference evidence="2" key="1">
    <citation type="submission" date="2016-06" db="EMBL/GenBank/DDBJ databases">
        <title>Parallel loss of symbiosis genes in relatives of nitrogen-fixing non-legume Parasponia.</title>
        <authorList>
            <person name="Van Velzen R."/>
            <person name="Holmer R."/>
            <person name="Bu F."/>
            <person name="Rutten L."/>
            <person name="Van Zeijl A."/>
            <person name="Liu W."/>
            <person name="Santuari L."/>
            <person name="Cao Q."/>
            <person name="Sharma T."/>
            <person name="Shen D."/>
            <person name="Roswanjaya Y."/>
            <person name="Wardhani T."/>
            <person name="Kalhor M.S."/>
            <person name="Jansen J."/>
            <person name="Van den Hoogen J."/>
            <person name="Gungor B."/>
            <person name="Hartog M."/>
            <person name="Hontelez J."/>
            <person name="Verver J."/>
            <person name="Yang W.-C."/>
            <person name="Schijlen E."/>
            <person name="Repin R."/>
            <person name="Schilthuizen M."/>
            <person name="Schranz E."/>
            <person name="Heidstra R."/>
            <person name="Miyata K."/>
            <person name="Fedorova E."/>
            <person name="Kohlen W."/>
            <person name="Bisseling T."/>
            <person name="Smit S."/>
            <person name="Geurts R."/>
        </authorList>
    </citation>
    <scope>NUCLEOTIDE SEQUENCE [LARGE SCALE GENOMIC DNA]</scope>
    <source>
        <strain evidence="2">cv. WU1-14</strain>
    </source>
</reference>
<keyword evidence="2" id="KW-1185">Reference proteome</keyword>
<name>A0A2P5E533_PARAD</name>
<organism evidence="1 2">
    <name type="scientific">Parasponia andersonii</name>
    <name type="common">Sponia andersonii</name>
    <dbReference type="NCBI Taxonomy" id="3476"/>
    <lineage>
        <taxon>Eukaryota</taxon>
        <taxon>Viridiplantae</taxon>
        <taxon>Streptophyta</taxon>
        <taxon>Embryophyta</taxon>
        <taxon>Tracheophyta</taxon>
        <taxon>Spermatophyta</taxon>
        <taxon>Magnoliopsida</taxon>
        <taxon>eudicotyledons</taxon>
        <taxon>Gunneridae</taxon>
        <taxon>Pentapetalae</taxon>
        <taxon>rosids</taxon>
        <taxon>fabids</taxon>
        <taxon>Rosales</taxon>
        <taxon>Cannabaceae</taxon>
        <taxon>Parasponia</taxon>
    </lineage>
</organism>
<proteinExistence type="predicted"/>
<protein>
    <submittedName>
        <fullName evidence="1">Uncharacterized protein</fullName>
    </submittedName>
</protein>
<gene>
    <name evidence="1" type="ORF">PanWU01x14_002140</name>
</gene>
<comment type="caution">
    <text evidence="1">The sequence shown here is derived from an EMBL/GenBank/DDBJ whole genome shotgun (WGS) entry which is preliminary data.</text>
</comment>
<accession>A0A2P5E533</accession>
<dbReference type="EMBL" id="JXTB01000001">
    <property type="protein sequence ID" value="PON80658.1"/>
    <property type="molecule type" value="Genomic_DNA"/>
</dbReference>
<dbReference type="Proteomes" id="UP000237105">
    <property type="component" value="Unassembled WGS sequence"/>
</dbReference>
<dbReference type="AlphaFoldDB" id="A0A2P5E533"/>
<sequence>MYETYKYCNKRRKHYLNLNLLVVAVKRGEDSRRSKSFSDSCSLISFYMLLSLYDHKIRRLKAIIPY</sequence>